<keyword evidence="2" id="KW-1185">Reference proteome</keyword>
<protein>
    <submittedName>
        <fullName evidence="1">Uncharacterized protein</fullName>
    </submittedName>
</protein>
<accession>A0A0B8T1J0</accession>
<dbReference type="AlphaFoldDB" id="A0A0B8T1J0"/>
<evidence type="ECO:0000313" key="1">
    <source>
        <dbReference type="EMBL" id="KGE12543.1"/>
    </source>
</evidence>
<dbReference type="OrthoDB" id="711769at2"/>
<organism evidence="1 2">
    <name type="scientific">Sphingobacterium deserti</name>
    <dbReference type="NCBI Taxonomy" id="1229276"/>
    <lineage>
        <taxon>Bacteria</taxon>
        <taxon>Pseudomonadati</taxon>
        <taxon>Bacteroidota</taxon>
        <taxon>Sphingobacteriia</taxon>
        <taxon>Sphingobacteriales</taxon>
        <taxon>Sphingobacteriaceae</taxon>
        <taxon>Sphingobacterium</taxon>
    </lineage>
</organism>
<dbReference type="Proteomes" id="UP000031802">
    <property type="component" value="Unassembled WGS sequence"/>
</dbReference>
<gene>
    <name evidence="1" type="ORF">DI53_3583</name>
</gene>
<reference evidence="1 2" key="2">
    <citation type="journal article" date="2015" name="PLoS ONE">
        <title>Whole-Genome Optical Mapping and Finished Genome Sequence of Sphingobacterium deserti sp. nov., a New Species Isolated from the Western Desert of China.</title>
        <authorList>
            <person name="Teng C."/>
            <person name="Zhou Z."/>
            <person name="Molnar I."/>
            <person name="Li X."/>
            <person name="Tang R."/>
            <person name="Chen M."/>
            <person name="Wang L."/>
            <person name="Su S."/>
            <person name="Zhang W."/>
            <person name="Lin M."/>
        </authorList>
    </citation>
    <scope>NUCLEOTIDE SEQUENCE [LARGE SCALE GENOMIC DNA]</scope>
    <source>
        <strain evidence="2">ACCC05744</strain>
    </source>
</reference>
<dbReference type="STRING" id="1229276.DI53_3583"/>
<sequence length="79" mass="9153">MMNFNRKFEQTIDGQQVVFDVTYDPTTHHFHVLETGRETGYLLKYDMTTRVWSTEGDAQPTLPAEELATLVQKSFGHFV</sequence>
<comment type="caution">
    <text evidence="1">The sequence shown here is derived from an EMBL/GenBank/DDBJ whole genome shotgun (WGS) entry which is preliminary data.</text>
</comment>
<reference evidence="2" key="1">
    <citation type="submission" date="2014-04" db="EMBL/GenBank/DDBJ databases">
        <title>Whole-Genome optical mapping and complete genome sequence of Sphingobacterium deserti sp. nov., a new spaces isolated from desert in the west of China.</title>
        <authorList>
            <person name="Teng C."/>
            <person name="Zhou Z."/>
            <person name="Li X."/>
            <person name="Chen M."/>
            <person name="Lin M."/>
            <person name="Wang L."/>
            <person name="Su S."/>
            <person name="Zhang C."/>
            <person name="Zhang W."/>
        </authorList>
    </citation>
    <scope>NUCLEOTIDE SEQUENCE [LARGE SCALE GENOMIC DNA]</scope>
    <source>
        <strain evidence="2">ACCC05744</strain>
    </source>
</reference>
<evidence type="ECO:0000313" key="2">
    <source>
        <dbReference type="Proteomes" id="UP000031802"/>
    </source>
</evidence>
<name>A0A0B8T1J0_9SPHI</name>
<dbReference type="RefSeq" id="WP_037502919.1">
    <property type="nucleotide sequence ID" value="NZ_JJMU01000066.1"/>
</dbReference>
<proteinExistence type="predicted"/>
<dbReference type="EMBL" id="JJMU01000066">
    <property type="protein sequence ID" value="KGE12543.1"/>
    <property type="molecule type" value="Genomic_DNA"/>
</dbReference>